<sequence>MKNILKIGALALLLAGCNKDKFQTKPQLKLISVSNNPVDLQSLLQLDLEFTDKEGDVTDSIFVTKVWKNRTQNNPVASMKLEFSVPDFPKTQSGRIIVGLSNPDLQAASAPRNQTGTPYGKETDTLDLRIVVKDAQDNKSDTLVVPNIYVFRS</sequence>
<evidence type="ECO:0008006" key="3">
    <source>
        <dbReference type="Google" id="ProtNLM"/>
    </source>
</evidence>
<reference evidence="2" key="1">
    <citation type="journal article" date="2019" name="Int. J. Syst. Evol. Microbiol.">
        <title>The Global Catalogue of Microorganisms (GCM) 10K type strain sequencing project: providing services to taxonomists for standard genome sequencing and annotation.</title>
        <authorList>
            <consortium name="The Broad Institute Genomics Platform"/>
            <consortium name="The Broad Institute Genome Sequencing Center for Infectious Disease"/>
            <person name="Wu L."/>
            <person name="Ma J."/>
        </authorList>
    </citation>
    <scope>NUCLEOTIDE SEQUENCE [LARGE SCALE GENOMIC DNA]</scope>
    <source>
        <strain evidence="2">JCM 17919</strain>
    </source>
</reference>
<evidence type="ECO:0000313" key="1">
    <source>
        <dbReference type="EMBL" id="GAA4333036.1"/>
    </source>
</evidence>
<keyword evidence="2" id="KW-1185">Reference proteome</keyword>
<dbReference type="PROSITE" id="PS51257">
    <property type="entry name" value="PROKAR_LIPOPROTEIN"/>
    <property type="match status" value="1"/>
</dbReference>
<accession>A0ABP8H1H4</accession>
<proteinExistence type="predicted"/>
<comment type="caution">
    <text evidence="1">The sequence shown here is derived from an EMBL/GenBank/DDBJ whole genome shotgun (WGS) entry which is preliminary data.</text>
</comment>
<dbReference type="Proteomes" id="UP001501725">
    <property type="component" value="Unassembled WGS sequence"/>
</dbReference>
<name>A0ABP8H1H4_9BACT</name>
<evidence type="ECO:0000313" key="2">
    <source>
        <dbReference type="Proteomes" id="UP001501725"/>
    </source>
</evidence>
<gene>
    <name evidence="1" type="ORF">GCM10023184_25980</name>
</gene>
<dbReference type="EMBL" id="BAABGY010000007">
    <property type="protein sequence ID" value="GAA4333036.1"/>
    <property type="molecule type" value="Genomic_DNA"/>
</dbReference>
<organism evidence="1 2">
    <name type="scientific">Flaviaesturariibacter amylovorans</name>
    <dbReference type="NCBI Taxonomy" id="1084520"/>
    <lineage>
        <taxon>Bacteria</taxon>
        <taxon>Pseudomonadati</taxon>
        <taxon>Bacteroidota</taxon>
        <taxon>Chitinophagia</taxon>
        <taxon>Chitinophagales</taxon>
        <taxon>Chitinophagaceae</taxon>
        <taxon>Flaviaestuariibacter</taxon>
    </lineage>
</organism>
<protein>
    <recommendedName>
        <fullName evidence="3">DUF1735 domain-containing protein</fullName>
    </recommendedName>
</protein>
<dbReference type="RefSeq" id="WP_345256180.1">
    <property type="nucleotide sequence ID" value="NZ_BAABGY010000007.1"/>
</dbReference>